<name>A0AAE1AL65_9GAST</name>
<dbReference type="PANTHER" id="PTHR46628:SF1">
    <property type="entry name" value="PIRNA BIOGENESIS PROTEIN EXD1"/>
    <property type="match status" value="1"/>
</dbReference>
<organism evidence="4 5">
    <name type="scientific">Elysia crispata</name>
    <name type="common">lettuce slug</name>
    <dbReference type="NCBI Taxonomy" id="231223"/>
    <lineage>
        <taxon>Eukaryota</taxon>
        <taxon>Metazoa</taxon>
        <taxon>Spiralia</taxon>
        <taxon>Lophotrochozoa</taxon>
        <taxon>Mollusca</taxon>
        <taxon>Gastropoda</taxon>
        <taxon>Heterobranchia</taxon>
        <taxon>Euthyneura</taxon>
        <taxon>Panpulmonata</taxon>
        <taxon>Sacoglossa</taxon>
        <taxon>Placobranchoidea</taxon>
        <taxon>Plakobranchidae</taxon>
        <taxon>Elysia</taxon>
    </lineage>
</organism>
<dbReference type="GO" id="GO:0003676">
    <property type="term" value="F:nucleic acid binding"/>
    <property type="evidence" value="ECO:0007669"/>
    <property type="project" value="InterPro"/>
</dbReference>
<dbReference type="GO" id="GO:0008408">
    <property type="term" value="F:3'-5' exonuclease activity"/>
    <property type="evidence" value="ECO:0007669"/>
    <property type="project" value="InterPro"/>
</dbReference>
<dbReference type="InterPro" id="IPR036397">
    <property type="entry name" value="RNaseH_sf"/>
</dbReference>
<gene>
    <name evidence="4" type="ORF">RRG08_001577</name>
</gene>
<dbReference type="InterPro" id="IPR013087">
    <property type="entry name" value="Znf_C2H2_type"/>
</dbReference>
<feature type="domain" description="C2H2-type" evidence="3">
    <location>
        <begin position="687"/>
        <end position="710"/>
    </location>
</feature>
<accession>A0AAE1AL65</accession>
<sequence>MDDQDSGGMVEEKPCILSLSAAIETYSSVKRREEYQLMEATEELEMLQQRKLTDAIEFTACTILSKNGGEDDDFDDFYETQSYTLICRLCEKFHESIKSIMDQRMVAVAFEGQNLGRNGVLSLVQIVTDSELIIFDMIRLGDEAFKAGLQSVFESEDIMKVIHDCRWIADLLRFQHNISMANIFDTQVANAFVHRSLNGGKWPKYVESLSDCLISYLNLPPHDIHYSQISEENEVIWLVRPLPLDLLDSATKNAVHLLKLQRVLLAEMLAEFKAAVDLYLNLTYGAGDFKKCQMTSRLLPGAFMYIHTYIQNKSGGCSSKSRPKRAKNNLQSSEKVKISCISEKGASGNKTSVPLHSERENISTKMVESSTKYSQEKTAEIDCAVAVSPSGDNDDDAGSFLCNEDVVPGEDVSYPASPNGHVSQTVSLSDKNFSPREIAAPSDTLEVGAIEMESVLPPCGPPRQEKEELKAKQLKQVEDLPASAAVTKKKLTDHLEQPIVIRINYPILPLHSYSQNQDLSKASVLHPPLTSAKLEVSQPSSKTSKASSGGDHIISFSSSGANERQETSTSKRTEISERSCVETLSGHLHIGYQRCTQEKANQFHVEESNVKNSVKESCPSASNATHNNNIFADDDQSHNQRCFRETVGPFKEKGGTQQRTYKEAFSSSLSSAKASSLITEYPDIKFYQCLVCFKIFDSQRSLNIHKKKHTLTILGEKLRVWVGSTAIDVVTVVKLFSTAALRGNIKKFIHLINVISA</sequence>
<dbReference type="PROSITE" id="PS50157">
    <property type="entry name" value="ZINC_FINGER_C2H2_2"/>
    <property type="match status" value="1"/>
</dbReference>
<dbReference type="Pfam" id="PF01612">
    <property type="entry name" value="DNA_pol_A_exo1"/>
    <property type="match status" value="1"/>
</dbReference>
<evidence type="ECO:0000313" key="5">
    <source>
        <dbReference type="Proteomes" id="UP001283361"/>
    </source>
</evidence>
<keyword evidence="1" id="KW-0862">Zinc</keyword>
<dbReference type="GO" id="GO:0034587">
    <property type="term" value="P:piRNA processing"/>
    <property type="evidence" value="ECO:0007669"/>
    <property type="project" value="TreeGrafter"/>
</dbReference>
<dbReference type="InterPro" id="IPR002562">
    <property type="entry name" value="3'-5'_exonuclease_dom"/>
</dbReference>
<evidence type="ECO:0000256" key="1">
    <source>
        <dbReference type="PROSITE-ProRule" id="PRU00042"/>
    </source>
</evidence>
<dbReference type="PANTHER" id="PTHR46628">
    <property type="entry name" value="PIRNA BIOGENESIS PROTEIN EXD1"/>
    <property type="match status" value="1"/>
</dbReference>
<dbReference type="EMBL" id="JAWDGP010001678">
    <property type="protein sequence ID" value="KAK3789186.1"/>
    <property type="molecule type" value="Genomic_DNA"/>
</dbReference>
<dbReference type="Gene3D" id="3.30.420.10">
    <property type="entry name" value="Ribonuclease H-like superfamily/Ribonuclease H"/>
    <property type="match status" value="1"/>
</dbReference>
<feature type="compositionally biased region" description="Low complexity" evidence="2">
    <location>
        <begin position="537"/>
        <end position="548"/>
    </location>
</feature>
<keyword evidence="5" id="KW-1185">Reference proteome</keyword>
<dbReference type="PROSITE" id="PS00028">
    <property type="entry name" value="ZINC_FINGER_C2H2_1"/>
    <property type="match status" value="1"/>
</dbReference>
<feature type="region of interest" description="Disordered" evidence="2">
    <location>
        <begin position="533"/>
        <end position="576"/>
    </location>
</feature>
<proteinExistence type="predicted"/>
<protein>
    <recommendedName>
        <fullName evidence="3">C2H2-type domain-containing protein</fullName>
    </recommendedName>
</protein>
<reference evidence="4" key="1">
    <citation type="journal article" date="2023" name="G3 (Bethesda)">
        <title>A reference genome for the long-term kleptoplast-retaining sea slug Elysia crispata morphotype clarki.</title>
        <authorList>
            <person name="Eastman K.E."/>
            <person name="Pendleton A.L."/>
            <person name="Shaikh M.A."/>
            <person name="Suttiyut T."/>
            <person name="Ogas R."/>
            <person name="Tomko P."/>
            <person name="Gavelis G."/>
            <person name="Widhalm J.R."/>
            <person name="Wisecaver J.H."/>
        </authorList>
    </citation>
    <scope>NUCLEOTIDE SEQUENCE</scope>
    <source>
        <strain evidence="4">ECLA1</strain>
    </source>
</reference>
<evidence type="ECO:0000256" key="2">
    <source>
        <dbReference type="SAM" id="MobiDB-lite"/>
    </source>
</evidence>
<dbReference type="Proteomes" id="UP001283361">
    <property type="component" value="Unassembled WGS sequence"/>
</dbReference>
<keyword evidence="1" id="KW-0863">Zinc-finger</keyword>
<dbReference type="GO" id="GO:1990923">
    <property type="term" value="C:PET complex"/>
    <property type="evidence" value="ECO:0007669"/>
    <property type="project" value="TreeGrafter"/>
</dbReference>
<dbReference type="SUPFAM" id="SSF53098">
    <property type="entry name" value="Ribonuclease H-like"/>
    <property type="match status" value="1"/>
</dbReference>
<dbReference type="SMART" id="SM00474">
    <property type="entry name" value="35EXOc"/>
    <property type="match status" value="1"/>
</dbReference>
<dbReference type="AlphaFoldDB" id="A0AAE1AL65"/>
<evidence type="ECO:0000313" key="4">
    <source>
        <dbReference type="EMBL" id="KAK3789186.1"/>
    </source>
</evidence>
<dbReference type="InterPro" id="IPR052144">
    <property type="entry name" value="piRNA_biogenesis_EXD1"/>
</dbReference>
<comment type="caution">
    <text evidence="4">The sequence shown here is derived from an EMBL/GenBank/DDBJ whole genome shotgun (WGS) entry which is preliminary data.</text>
</comment>
<feature type="compositionally biased region" description="Basic and acidic residues" evidence="2">
    <location>
        <begin position="563"/>
        <end position="576"/>
    </location>
</feature>
<keyword evidence="1" id="KW-0479">Metal-binding</keyword>
<dbReference type="GO" id="GO:0008270">
    <property type="term" value="F:zinc ion binding"/>
    <property type="evidence" value="ECO:0007669"/>
    <property type="project" value="UniProtKB-KW"/>
</dbReference>
<evidence type="ECO:0000259" key="3">
    <source>
        <dbReference type="PROSITE" id="PS50157"/>
    </source>
</evidence>
<dbReference type="InterPro" id="IPR012337">
    <property type="entry name" value="RNaseH-like_sf"/>
</dbReference>